<evidence type="ECO:0000256" key="8">
    <source>
        <dbReference type="ARBA" id="ARBA00022723"/>
    </source>
</evidence>
<evidence type="ECO:0000256" key="14">
    <source>
        <dbReference type="PIRSR" id="PIRSR001619-1"/>
    </source>
</evidence>
<dbReference type="EMBL" id="FR687359">
    <property type="protein sequence ID" value="CBW75098.1"/>
    <property type="molecule type" value="Genomic_DNA"/>
</dbReference>
<evidence type="ECO:0000313" key="16">
    <source>
        <dbReference type="EMBL" id="CBW75098.1"/>
    </source>
</evidence>
<dbReference type="SMART" id="SM00729">
    <property type="entry name" value="Elp3"/>
    <property type="match status" value="1"/>
</dbReference>
<evidence type="ECO:0000256" key="10">
    <source>
        <dbReference type="ARBA" id="ARBA00023004"/>
    </source>
</evidence>
<dbReference type="GO" id="GO:0051539">
    <property type="term" value="F:4 iron, 4 sulfur cluster binding"/>
    <property type="evidence" value="ECO:0007669"/>
    <property type="project" value="UniProtKB-KW"/>
</dbReference>
<sequence>MIDYLLNELGGRHPPRPRRASDACHPYPWPPGHFGPPPAQEYLHMSIRATESSAQSSSLSGDDAAPIRHDWTHEQIAALFDLPFDDLLYRAHTVQRRYHAGRGLQISQLLSIKTGGCPEDCGYCSQSVHAETDLKASALMSVDAVLQAAAQAKAAGVQRFCMGAAWRSPRERDLERVCAMVEGVKALGLETCVTLGMLTGAQAQRLAESGLDYYNHNIDTSPEYYPSVITTRTLQERLDTLEHVRNAGLKVCCGGIIGMGESREDRVGMLQTLANLPAHPESVPVNSLMRVEGTRLAHERDVDGLEFVRTIAVARIVMPASVIRLSAGREHMSDELQALCLFAGAGSVFIGEKLLTTPNPAPSQDRELIDRLGATSQEAAPIQWIAKSRQ</sequence>
<evidence type="ECO:0000256" key="3">
    <source>
        <dbReference type="ARBA" id="ARBA00012236"/>
    </source>
</evidence>
<comment type="cofactor">
    <cofactor evidence="13">
        <name>[2Fe-2S] cluster</name>
        <dbReference type="ChEBI" id="CHEBI:190135"/>
    </cofactor>
    <text evidence="13">Binds 1 [2Fe-2S] cluster. The cluster is coordinated with 3 cysteines and 1 arginine.</text>
</comment>
<evidence type="ECO:0000256" key="7">
    <source>
        <dbReference type="ARBA" id="ARBA00022714"/>
    </source>
</evidence>
<evidence type="ECO:0000256" key="9">
    <source>
        <dbReference type="ARBA" id="ARBA00022756"/>
    </source>
</evidence>
<keyword evidence="8 13" id="KW-0479">Metal-binding</keyword>
<proteinExistence type="inferred from homology"/>
<comment type="pathway">
    <text evidence="1 13">Cofactor biosynthesis; biotin biosynthesis; biotin from 7,8-diaminononanoate: step 2/2.</text>
</comment>
<dbReference type="PROSITE" id="PS51918">
    <property type="entry name" value="RADICAL_SAM"/>
    <property type="match status" value="1"/>
</dbReference>
<evidence type="ECO:0000256" key="12">
    <source>
        <dbReference type="ARBA" id="ARBA00051157"/>
    </source>
</evidence>
<comment type="function">
    <text evidence="13">Catalyzes the conversion of dethiobiotin (DTB) to biotin by the insertion of a sulfur atom into dethiobiotin via a radical-based mechanism.</text>
</comment>
<feature type="binding site" evidence="13 14">
    <location>
        <position position="252"/>
    </location>
    <ligand>
        <name>[2Fe-2S] cluster</name>
        <dbReference type="ChEBI" id="CHEBI:190135"/>
    </ligand>
</feature>
<evidence type="ECO:0000259" key="15">
    <source>
        <dbReference type="PROSITE" id="PS51918"/>
    </source>
</evidence>
<evidence type="ECO:0000256" key="11">
    <source>
        <dbReference type="ARBA" id="ARBA00023014"/>
    </source>
</evidence>
<dbReference type="InterPro" id="IPR006638">
    <property type="entry name" value="Elp3/MiaA/NifB-like_rSAM"/>
</dbReference>
<feature type="binding site" evidence="13 14">
    <location>
        <position position="124"/>
    </location>
    <ligand>
        <name>[4Fe-4S] cluster</name>
        <dbReference type="ChEBI" id="CHEBI:49883"/>
        <note>4Fe-4S-S-AdoMet</note>
    </ligand>
</feature>
<dbReference type="STRING" id="882378.RBRH_02661"/>
<keyword evidence="6 13" id="KW-0949">S-adenosyl-L-methionine</keyword>
<dbReference type="InterPro" id="IPR013785">
    <property type="entry name" value="Aldolase_TIM"/>
</dbReference>
<comment type="subunit">
    <text evidence="13">Homodimer.</text>
</comment>
<dbReference type="Gene3D" id="3.20.20.70">
    <property type="entry name" value="Aldolase class I"/>
    <property type="match status" value="1"/>
</dbReference>
<evidence type="ECO:0000256" key="2">
    <source>
        <dbReference type="ARBA" id="ARBA00010765"/>
    </source>
</evidence>
<dbReference type="HOGENOM" id="CLU_033172_1_2_4"/>
<dbReference type="Pfam" id="PF04055">
    <property type="entry name" value="Radical_SAM"/>
    <property type="match status" value="1"/>
</dbReference>
<feature type="domain" description="Radical SAM core" evidence="15">
    <location>
        <begin position="102"/>
        <end position="326"/>
    </location>
</feature>
<dbReference type="PANTHER" id="PTHR22976">
    <property type="entry name" value="BIOTIN SYNTHASE"/>
    <property type="match status" value="1"/>
</dbReference>
<keyword evidence="11 13" id="KW-0411">Iron-sulfur</keyword>
<dbReference type="InterPro" id="IPR024177">
    <property type="entry name" value="Biotin_synthase"/>
</dbReference>
<dbReference type="InterPro" id="IPR010722">
    <property type="entry name" value="BATS_dom"/>
</dbReference>
<dbReference type="PANTHER" id="PTHR22976:SF2">
    <property type="entry name" value="BIOTIN SYNTHASE, MITOCHONDRIAL"/>
    <property type="match status" value="1"/>
</dbReference>
<protein>
    <recommendedName>
        <fullName evidence="3 13">Biotin synthase</fullName>
        <ecNumber evidence="3 13">2.8.1.6</ecNumber>
    </recommendedName>
</protein>
<organism evidence="16 17">
    <name type="scientific">Mycetohabitans rhizoxinica (strain DSM 19002 / CIP 109453 / HKI 454)</name>
    <name type="common">Paraburkholderia rhizoxinica</name>
    <dbReference type="NCBI Taxonomy" id="882378"/>
    <lineage>
        <taxon>Bacteria</taxon>
        <taxon>Pseudomonadati</taxon>
        <taxon>Pseudomonadota</taxon>
        <taxon>Betaproteobacteria</taxon>
        <taxon>Burkholderiales</taxon>
        <taxon>Burkholderiaceae</taxon>
        <taxon>Mycetohabitans</taxon>
    </lineage>
</organism>
<dbReference type="CDD" id="cd01335">
    <property type="entry name" value="Radical_SAM"/>
    <property type="match status" value="1"/>
</dbReference>
<dbReference type="InterPro" id="IPR007197">
    <property type="entry name" value="rSAM"/>
</dbReference>
<gene>
    <name evidence="13" type="primary">bioB</name>
    <name evidence="16" type="ordered locus">RBRH_02661</name>
</gene>
<dbReference type="SFLD" id="SFLDG01278">
    <property type="entry name" value="biotin_synthase_like"/>
    <property type="match status" value="1"/>
</dbReference>
<dbReference type="GO" id="GO:0004076">
    <property type="term" value="F:biotin synthase activity"/>
    <property type="evidence" value="ECO:0007669"/>
    <property type="project" value="UniProtKB-UniRule"/>
</dbReference>
<dbReference type="GO" id="GO:0005506">
    <property type="term" value="F:iron ion binding"/>
    <property type="evidence" value="ECO:0007669"/>
    <property type="project" value="UniProtKB-UniRule"/>
</dbReference>
<dbReference type="EC" id="2.8.1.6" evidence="3 13"/>
<dbReference type="NCBIfam" id="TIGR00433">
    <property type="entry name" value="bioB"/>
    <property type="match status" value="1"/>
</dbReference>
<evidence type="ECO:0000256" key="6">
    <source>
        <dbReference type="ARBA" id="ARBA00022691"/>
    </source>
</evidence>
<keyword evidence="7 13" id="KW-0001">2Fe-2S</keyword>
<keyword evidence="9 13" id="KW-0093">Biotin biosynthesis</keyword>
<dbReference type="Proteomes" id="UP000007437">
    <property type="component" value="Chromosome"/>
</dbReference>
<feature type="binding site" evidence="13 14">
    <location>
        <position position="161"/>
    </location>
    <ligand>
        <name>[2Fe-2S] cluster</name>
        <dbReference type="ChEBI" id="CHEBI:190135"/>
    </ligand>
</feature>
<comment type="cofactor">
    <cofactor evidence="14">
        <name>[2Fe-2S] cluster</name>
        <dbReference type="ChEBI" id="CHEBI:190135"/>
    </cofactor>
    <text evidence="14">Binds 1 [2Fe-2S] cluster. The cluster is coordinated with 3 cysteines and 1 arginine.</text>
</comment>
<comment type="similarity">
    <text evidence="2 13">Belongs to the radical SAM superfamily. Biotin synthase family.</text>
</comment>
<feature type="binding site" evidence="13 14">
    <location>
        <position position="117"/>
    </location>
    <ligand>
        <name>[4Fe-4S] cluster</name>
        <dbReference type="ChEBI" id="CHEBI:49883"/>
        <note>4Fe-4S-S-AdoMet</note>
    </ligand>
</feature>
<comment type="catalytic activity">
    <reaction evidence="12 13">
        <text>(4R,5S)-dethiobiotin + (sulfur carrier)-SH + 2 reduced [2Fe-2S]-[ferredoxin] + 2 S-adenosyl-L-methionine = (sulfur carrier)-H + biotin + 2 5'-deoxyadenosine + 2 L-methionine + 2 oxidized [2Fe-2S]-[ferredoxin]</text>
        <dbReference type="Rhea" id="RHEA:22060"/>
        <dbReference type="Rhea" id="RHEA-COMP:10000"/>
        <dbReference type="Rhea" id="RHEA-COMP:10001"/>
        <dbReference type="Rhea" id="RHEA-COMP:14737"/>
        <dbReference type="Rhea" id="RHEA-COMP:14739"/>
        <dbReference type="ChEBI" id="CHEBI:17319"/>
        <dbReference type="ChEBI" id="CHEBI:29917"/>
        <dbReference type="ChEBI" id="CHEBI:33737"/>
        <dbReference type="ChEBI" id="CHEBI:33738"/>
        <dbReference type="ChEBI" id="CHEBI:57586"/>
        <dbReference type="ChEBI" id="CHEBI:57844"/>
        <dbReference type="ChEBI" id="CHEBI:59789"/>
        <dbReference type="ChEBI" id="CHEBI:64428"/>
        <dbReference type="ChEBI" id="CHEBI:149473"/>
        <dbReference type="EC" id="2.8.1.6"/>
    </reaction>
</comment>
<evidence type="ECO:0000256" key="1">
    <source>
        <dbReference type="ARBA" id="ARBA00004942"/>
    </source>
</evidence>
<accession>E5AR66</accession>
<feature type="binding site" evidence="13 14">
    <location>
        <position position="192"/>
    </location>
    <ligand>
        <name>[2Fe-2S] cluster</name>
        <dbReference type="ChEBI" id="CHEBI:190135"/>
    </ligand>
</feature>
<evidence type="ECO:0000256" key="4">
    <source>
        <dbReference type="ARBA" id="ARBA00022485"/>
    </source>
</evidence>
<dbReference type="KEGG" id="brh:RBRH_02661"/>
<dbReference type="InterPro" id="IPR058240">
    <property type="entry name" value="rSAM_sf"/>
</dbReference>
<keyword evidence="5 13" id="KW-0808">Transferase</keyword>
<dbReference type="SFLD" id="SFLDG01060">
    <property type="entry name" value="BATS_domain_containing"/>
    <property type="match status" value="1"/>
</dbReference>
<reference evidence="16 17" key="1">
    <citation type="journal article" date="2011" name="J. Bacteriol.">
        <title>Complete genome sequence of Burkholderia rhizoxinica, an endosymbiont of Rhizopus microsporus.</title>
        <authorList>
            <person name="Lackner G."/>
            <person name="Moebius N."/>
            <person name="Partida-Martinez L."/>
            <person name="Hertweck C."/>
        </authorList>
    </citation>
    <scope>NUCLEOTIDE SEQUENCE [LARGE SCALE GENOMIC DNA]</scope>
    <source>
        <strain evidence="17">DSM 19002 / CIP 109453 / HKI 454</strain>
    </source>
</reference>
<dbReference type="HAMAP" id="MF_01694">
    <property type="entry name" value="BioB"/>
    <property type="match status" value="1"/>
</dbReference>
<keyword evidence="10 13" id="KW-0408">Iron</keyword>
<feature type="binding site" evidence="13 14">
    <location>
        <position position="121"/>
    </location>
    <ligand>
        <name>[4Fe-4S] cluster</name>
        <dbReference type="ChEBI" id="CHEBI:49883"/>
        <note>4Fe-4S-S-AdoMet</note>
    </ligand>
</feature>
<dbReference type="InterPro" id="IPR002684">
    <property type="entry name" value="Biotin_synth/BioAB"/>
</dbReference>
<dbReference type="GO" id="GO:0009102">
    <property type="term" value="P:biotin biosynthetic process"/>
    <property type="evidence" value="ECO:0007669"/>
    <property type="project" value="UniProtKB-UniRule"/>
</dbReference>
<dbReference type="Pfam" id="PF06968">
    <property type="entry name" value="BATS"/>
    <property type="match status" value="1"/>
</dbReference>
<dbReference type="PIRSF" id="PIRSF001619">
    <property type="entry name" value="Biotin_synth"/>
    <property type="match status" value="1"/>
</dbReference>
<name>E5AR66_MYCRK</name>
<dbReference type="SFLD" id="SFLDS00029">
    <property type="entry name" value="Radical_SAM"/>
    <property type="match status" value="1"/>
</dbReference>
<evidence type="ECO:0000256" key="13">
    <source>
        <dbReference type="HAMAP-Rule" id="MF_01694"/>
    </source>
</evidence>
<feature type="binding site" evidence="13 14">
    <location>
        <position position="324"/>
    </location>
    <ligand>
        <name>[2Fe-2S] cluster</name>
        <dbReference type="ChEBI" id="CHEBI:190135"/>
    </ligand>
</feature>
<dbReference type="SUPFAM" id="SSF102114">
    <property type="entry name" value="Radical SAM enzymes"/>
    <property type="match status" value="1"/>
</dbReference>
<evidence type="ECO:0000256" key="5">
    <source>
        <dbReference type="ARBA" id="ARBA00022679"/>
    </source>
</evidence>
<evidence type="ECO:0000313" key="17">
    <source>
        <dbReference type="Proteomes" id="UP000007437"/>
    </source>
</evidence>
<dbReference type="GO" id="GO:0051537">
    <property type="term" value="F:2 iron, 2 sulfur cluster binding"/>
    <property type="evidence" value="ECO:0007669"/>
    <property type="project" value="UniProtKB-KW"/>
</dbReference>
<comment type="cofactor">
    <cofactor evidence="13 14">
        <name>[4Fe-4S] cluster</name>
        <dbReference type="ChEBI" id="CHEBI:49883"/>
    </cofactor>
    <text evidence="13 14">Binds 1 [4Fe-4S] cluster. The cluster is coordinated with 3 cysteines and an exchangeable S-adenosyl-L-methionine.</text>
</comment>
<keyword evidence="4 13" id="KW-0004">4Fe-4S</keyword>
<dbReference type="eggNOG" id="COG0502">
    <property type="taxonomic scope" value="Bacteria"/>
</dbReference>
<dbReference type="UniPathway" id="UPA00078">
    <property type="reaction ID" value="UER00162"/>
</dbReference>
<dbReference type="SFLD" id="SFLDF00272">
    <property type="entry name" value="biotin_synthase"/>
    <property type="match status" value="1"/>
</dbReference>
<dbReference type="SMART" id="SM00876">
    <property type="entry name" value="BATS"/>
    <property type="match status" value="1"/>
</dbReference>
<dbReference type="AlphaFoldDB" id="E5AR66"/>